<organism evidence="2 3">
    <name type="scientific">Penicillium canariense</name>
    <dbReference type="NCBI Taxonomy" id="189055"/>
    <lineage>
        <taxon>Eukaryota</taxon>
        <taxon>Fungi</taxon>
        <taxon>Dikarya</taxon>
        <taxon>Ascomycota</taxon>
        <taxon>Pezizomycotina</taxon>
        <taxon>Eurotiomycetes</taxon>
        <taxon>Eurotiomycetidae</taxon>
        <taxon>Eurotiales</taxon>
        <taxon>Aspergillaceae</taxon>
        <taxon>Penicillium</taxon>
    </lineage>
</organism>
<dbReference type="InterPro" id="IPR054289">
    <property type="entry name" value="DUF7025"/>
</dbReference>
<dbReference type="InterPro" id="IPR003959">
    <property type="entry name" value="ATPase_AAA_core"/>
</dbReference>
<keyword evidence="3" id="KW-1185">Reference proteome</keyword>
<evidence type="ECO:0000259" key="1">
    <source>
        <dbReference type="SMART" id="SM00382"/>
    </source>
</evidence>
<dbReference type="InterPro" id="IPR003593">
    <property type="entry name" value="AAA+_ATPase"/>
</dbReference>
<accession>A0A9W9I592</accession>
<feature type="domain" description="AAA+ ATPase" evidence="1">
    <location>
        <begin position="361"/>
        <end position="453"/>
    </location>
</feature>
<dbReference type="GO" id="GO:0016887">
    <property type="term" value="F:ATP hydrolysis activity"/>
    <property type="evidence" value="ECO:0007669"/>
    <property type="project" value="InterPro"/>
</dbReference>
<evidence type="ECO:0000313" key="2">
    <source>
        <dbReference type="EMBL" id="KAJ5168141.1"/>
    </source>
</evidence>
<dbReference type="OrthoDB" id="10042665at2759"/>
<proteinExistence type="predicted"/>
<dbReference type="AlphaFoldDB" id="A0A9W9I592"/>
<reference evidence="2" key="1">
    <citation type="submission" date="2022-11" db="EMBL/GenBank/DDBJ databases">
        <authorList>
            <person name="Petersen C."/>
        </authorList>
    </citation>
    <scope>NUCLEOTIDE SEQUENCE</scope>
    <source>
        <strain evidence="2">IBT 26290</strain>
    </source>
</reference>
<dbReference type="GeneID" id="81425036"/>
<name>A0A9W9I592_9EURO</name>
<dbReference type="SUPFAM" id="SSF52540">
    <property type="entry name" value="P-loop containing nucleoside triphosphate hydrolases"/>
    <property type="match status" value="1"/>
</dbReference>
<dbReference type="RefSeq" id="XP_056544602.1">
    <property type="nucleotide sequence ID" value="XM_056685860.1"/>
</dbReference>
<evidence type="ECO:0000313" key="3">
    <source>
        <dbReference type="Proteomes" id="UP001149163"/>
    </source>
</evidence>
<dbReference type="SMART" id="SM00382">
    <property type="entry name" value="AAA"/>
    <property type="match status" value="1"/>
</dbReference>
<dbReference type="PANTHER" id="PTHR46411:SF2">
    <property type="entry name" value="AAA+ ATPASE DOMAIN-CONTAINING PROTEIN"/>
    <property type="match status" value="1"/>
</dbReference>
<dbReference type="GO" id="GO:0005524">
    <property type="term" value="F:ATP binding"/>
    <property type="evidence" value="ECO:0007669"/>
    <property type="project" value="InterPro"/>
</dbReference>
<dbReference type="PANTHER" id="PTHR46411">
    <property type="entry name" value="FAMILY ATPASE, PUTATIVE-RELATED"/>
    <property type="match status" value="1"/>
</dbReference>
<dbReference type="EMBL" id="JAPQKN010000002">
    <property type="protein sequence ID" value="KAJ5168141.1"/>
    <property type="molecule type" value="Genomic_DNA"/>
</dbReference>
<gene>
    <name evidence="2" type="ORF">N7482_003735</name>
</gene>
<reference evidence="2" key="2">
    <citation type="journal article" date="2023" name="IMA Fungus">
        <title>Comparative genomic study of the Penicillium genus elucidates a diverse pangenome and 15 lateral gene transfer events.</title>
        <authorList>
            <person name="Petersen C."/>
            <person name="Sorensen T."/>
            <person name="Nielsen M.R."/>
            <person name="Sondergaard T.E."/>
            <person name="Sorensen J.L."/>
            <person name="Fitzpatrick D.A."/>
            <person name="Frisvad J.C."/>
            <person name="Nielsen K.L."/>
        </authorList>
    </citation>
    <scope>NUCLEOTIDE SEQUENCE</scope>
    <source>
        <strain evidence="2">IBT 26290</strain>
    </source>
</reference>
<sequence>MVVRRVITKQGMISHTEIDLRSPHLQSAFREIFQGVEGLELNKMPPVAKPELIFWAAKDLLRIKEEEKLKEQPCQQLIDDIGTALRFVQEDYTSQIDSLKSLLEQKEITWDLLWTIFPPKEVIVAPRYGVMSQEQAFILRDSSYEKRENGTYYFSAVGDIVTFSGRRFGTGLITLEIDKYDGSRKIESLNCYPISHHPGESVIRERLITRGRKYLSLLEKPACRDYFVTYGVKEKILPDGLSKSEMFNAMGRVVADPEGYYFHNSSSDLNRPLVWSEDELSRNSLSDDQLLTCASWINGFSLSSKTWCQLAVTSLTNIKWNNLAFERLVLEETRRELIHGLVKAHGKDEAAFDDIVENKGKGLIALLTGSPGVGKTLTAEAVAEVTQRPLYVVATGELGVDADTVDERLGMILDITRRWGCVLLIDEADVFMASRGKDLARDALVSVFLRRLE</sequence>
<dbReference type="Gene3D" id="3.40.50.300">
    <property type="entry name" value="P-loop containing nucleotide triphosphate hydrolases"/>
    <property type="match status" value="1"/>
</dbReference>
<dbReference type="Pfam" id="PF22942">
    <property type="entry name" value="DUF7025"/>
    <property type="match status" value="1"/>
</dbReference>
<dbReference type="InterPro" id="IPR027417">
    <property type="entry name" value="P-loop_NTPase"/>
</dbReference>
<comment type="caution">
    <text evidence="2">The sequence shown here is derived from an EMBL/GenBank/DDBJ whole genome shotgun (WGS) entry which is preliminary data.</text>
</comment>
<dbReference type="Proteomes" id="UP001149163">
    <property type="component" value="Unassembled WGS sequence"/>
</dbReference>
<protein>
    <recommendedName>
        <fullName evidence="1">AAA+ ATPase domain-containing protein</fullName>
    </recommendedName>
</protein>
<dbReference type="Pfam" id="PF00004">
    <property type="entry name" value="AAA"/>
    <property type="match status" value="1"/>
</dbReference>